<sequence>MVLSGDEVPAVPRSDAGGPLSGVPSATRAVHGEDMPRSLAGRSTAAISSTLDSSLKLSAISLGGEIAELSRGAPRLKSRLSSPPPVPIKQRHEVGSSNKEEGRAEKRGMVAPSSDSDDDGATLTLLRRKRSVRSGLPRGDAPPPSVANGVPGGAELPSVHAAIASGACPAG</sequence>
<name>A0A2P5C4H0_PARAD</name>
<dbReference type="AlphaFoldDB" id="A0A2P5C4H0"/>
<proteinExistence type="predicted"/>
<feature type="region of interest" description="Disordered" evidence="1">
    <location>
        <begin position="1"/>
        <end position="43"/>
    </location>
</feature>
<dbReference type="EMBL" id="JXTB01000177">
    <property type="protein sequence ID" value="PON55915.1"/>
    <property type="molecule type" value="Genomic_DNA"/>
</dbReference>
<keyword evidence="3" id="KW-1185">Reference proteome</keyword>
<organism evidence="2 3">
    <name type="scientific">Parasponia andersonii</name>
    <name type="common">Sponia andersonii</name>
    <dbReference type="NCBI Taxonomy" id="3476"/>
    <lineage>
        <taxon>Eukaryota</taxon>
        <taxon>Viridiplantae</taxon>
        <taxon>Streptophyta</taxon>
        <taxon>Embryophyta</taxon>
        <taxon>Tracheophyta</taxon>
        <taxon>Spermatophyta</taxon>
        <taxon>Magnoliopsida</taxon>
        <taxon>eudicotyledons</taxon>
        <taxon>Gunneridae</taxon>
        <taxon>Pentapetalae</taxon>
        <taxon>rosids</taxon>
        <taxon>fabids</taxon>
        <taxon>Rosales</taxon>
        <taxon>Cannabaceae</taxon>
        <taxon>Parasponia</taxon>
    </lineage>
</organism>
<dbReference type="Proteomes" id="UP000237105">
    <property type="component" value="Unassembled WGS sequence"/>
</dbReference>
<evidence type="ECO:0000313" key="3">
    <source>
        <dbReference type="Proteomes" id="UP000237105"/>
    </source>
</evidence>
<protein>
    <submittedName>
        <fullName evidence="2">Uncharacterized protein</fullName>
    </submittedName>
</protein>
<gene>
    <name evidence="2" type="ORF">PanWU01x14_184870</name>
</gene>
<evidence type="ECO:0000313" key="2">
    <source>
        <dbReference type="EMBL" id="PON55915.1"/>
    </source>
</evidence>
<feature type="compositionally biased region" description="Basic and acidic residues" evidence="1">
    <location>
        <begin position="90"/>
        <end position="108"/>
    </location>
</feature>
<evidence type="ECO:0000256" key="1">
    <source>
        <dbReference type="SAM" id="MobiDB-lite"/>
    </source>
</evidence>
<comment type="caution">
    <text evidence="2">The sequence shown here is derived from an EMBL/GenBank/DDBJ whole genome shotgun (WGS) entry which is preliminary data.</text>
</comment>
<feature type="region of interest" description="Disordered" evidence="1">
    <location>
        <begin position="70"/>
        <end position="156"/>
    </location>
</feature>
<accession>A0A2P5C4H0</accession>
<reference evidence="3" key="1">
    <citation type="submission" date="2016-06" db="EMBL/GenBank/DDBJ databases">
        <title>Parallel loss of symbiosis genes in relatives of nitrogen-fixing non-legume Parasponia.</title>
        <authorList>
            <person name="Van Velzen R."/>
            <person name="Holmer R."/>
            <person name="Bu F."/>
            <person name="Rutten L."/>
            <person name="Van Zeijl A."/>
            <person name="Liu W."/>
            <person name="Santuari L."/>
            <person name="Cao Q."/>
            <person name="Sharma T."/>
            <person name="Shen D."/>
            <person name="Roswanjaya Y."/>
            <person name="Wardhani T."/>
            <person name="Kalhor M.S."/>
            <person name="Jansen J."/>
            <person name="Van den Hoogen J."/>
            <person name="Gungor B."/>
            <person name="Hartog M."/>
            <person name="Hontelez J."/>
            <person name="Verver J."/>
            <person name="Yang W.-C."/>
            <person name="Schijlen E."/>
            <person name="Repin R."/>
            <person name="Schilthuizen M."/>
            <person name="Schranz E."/>
            <person name="Heidstra R."/>
            <person name="Miyata K."/>
            <person name="Fedorova E."/>
            <person name="Kohlen W."/>
            <person name="Bisseling T."/>
            <person name="Smit S."/>
            <person name="Geurts R."/>
        </authorList>
    </citation>
    <scope>NUCLEOTIDE SEQUENCE [LARGE SCALE GENOMIC DNA]</scope>
    <source>
        <strain evidence="3">cv. WU1-14</strain>
    </source>
</reference>